<organism evidence="4 5">
    <name type="scientific">Rotaria sordida</name>
    <dbReference type="NCBI Taxonomy" id="392033"/>
    <lineage>
        <taxon>Eukaryota</taxon>
        <taxon>Metazoa</taxon>
        <taxon>Spiralia</taxon>
        <taxon>Gnathifera</taxon>
        <taxon>Rotifera</taxon>
        <taxon>Eurotatoria</taxon>
        <taxon>Bdelloidea</taxon>
        <taxon>Philodinida</taxon>
        <taxon>Philodinidae</taxon>
        <taxon>Rotaria</taxon>
    </lineage>
</organism>
<comment type="caution">
    <text evidence="4">The sequence shown here is derived from an EMBL/GenBank/DDBJ whole genome shotgun (WGS) entry which is preliminary data.</text>
</comment>
<dbReference type="InterPro" id="IPR044822">
    <property type="entry name" value="Myb_DNA-bind_4"/>
</dbReference>
<accession>A0A819RXK5</accession>
<sequence>MNSQFVRIILPTNKNIQLLAPLQQSTLQHPQSCISGQIRLINSNASVMIPATASSPLEANVASRLPLSSLNTNQQILQQTCSSIEVAASCQDRLETSSMAETVAFENNSVQSDPVSNIGRFSCCTGQKKFKRSKNWSEEETAIFINIWSDHYTNLMTGGSRNSPIYQSMAQQLKQLLPTRVMTGADVKSKITNLVAEYRKKKKEQGKTGSSPSSWRYFDQIDKLLGERPFNDESLMSDSISLQQEQLLQDIENTSVSDLHLNSFSEDTDDNISSIINEIEESTNDIENRSWTSKSPSNSSSTQKKTSMNTPDVSNKKTFLSKKKKPADMRIDLIQQMINKIDSANEIAARAETKALALLEKQTKLQEESLNNEKEFLNVFRTIAREVNYDGPVPTTKSFVKLQPSSKKRFCRQSTNILKHILGIMSPKDDTNVIWQTNIENSTQISLTNGNLDKNLRLILTSLAEAYNAASHWAVRQQILSIMANDVTFSTILMFIPNLTEYRYYRARQYAKSIGKGVVVDDTRTPTIRYEDYQLEHFIEFIVSPHICTDLPFGQKELHLSTGETLLIPLTIRNLAPQRIIIQYYNYCKEYYGNTFRPLGQSSLFSILNECTASTRRSLQGLDSFSAEGSTAFDFLMSIVDGLSTSGLTANNAAELKRDLQDSRNYLKADYKVHISRSSPVPDHCSIYALSDAADKCWYQACDHNHDQQCDRCELLKITLAKIRKYIEEYQSDVAIRDRLLYRVQQQIRCIEDWKAHLLRTIHQYQSRIAILNNLDDETIMIHVDWAMKWLPVNLTTNHLRSTPLLSITVVSPGNSSIIPPLTQHWASQKNKPNVHFNGKQKQFLQQKFYEGVETG</sequence>
<proteinExistence type="predicted"/>
<evidence type="ECO:0000313" key="4">
    <source>
        <dbReference type="EMBL" id="CAF4047753.1"/>
    </source>
</evidence>
<dbReference type="EMBL" id="CAJOBE010007858">
    <property type="protein sequence ID" value="CAF4047753.1"/>
    <property type="molecule type" value="Genomic_DNA"/>
</dbReference>
<dbReference type="AlphaFoldDB" id="A0A819RXK5"/>
<dbReference type="InterPro" id="IPR026095">
    <property type="entry name" value="Myb/SANT-like_DNA-bd_dom_prot"/>
</dbReference>
<keyword evidence="1" id="KW-0175">Coiled coil</keyword>
<protein>
    <recommendedName>
        <fullName evidence="3">Myb/SANT-like DNA-binding domain-containing protein</fullName>
    </recommendedName>
</protein>
<gene>
    <name evidence="4" type="ORF">FNK824_LOCUS28537</name>
</gene>
<evidence type="ECO:0000256" key="2">
    <source>
        <dbReference type="SAM" id="MobiDB-lite"/>
    </source>
</evidence>
<name>A0A819RXK5_9BILA</name>
<feature type="coiled-coil region" evidence="1">
    <location>
        <begin position="334"/>
        <end position="368"/>
    </location>
</feature>
<feature type="compositionally biased region" description="Low complexity" evidence="2">
    <location>
        <begin position="290"/>
        <end position="307"/>
    </location>
</feature>
<evidence type="ECO:0000313" key="5">
    <source>
        <dbReference type="Proteomes" id="UP000663874"/>
    </source>
</evidence>
<evidence type="ECO:0000259" key="3">
    <source>
        <dbReference type="Pfam" id="PF13837"/>
    </source>
</evidence>
<dbReference type="PANTHER" id="PTHR22666">
    <property type="entry name" value="MYB_SANT-LIKE DNA-BINDING DOMAIN-CONTAINING PROTEIN 1"/>
    <property type="match status" value="1"/>
</dbReference>
<feature type="domain" description="Myb/SANT-like DNA-binding" evidence="3">
    <location>
        <begin position="134"/>
        <end position="224"/>
    </location>
</feature>
<dbReference type="Pfam" id="PF13837">
    <property type="entry name" value="Myb_DNA-bind_4"/>
    <property type="match status" value="1"/>
</dbReference>
<reference evidence="4" key="1">
    <citation type="submission" date="2021-02" db="EMBL/GenBank/DDBJ databases">
        <authorList>
            <person name="Nowell W R."/>
        </authorList>
    </citation>
    <scope>NUCLEOTIDE SEQUENCE</scope>
</reference>
<dbReference type="GO" id="GO:0045893">
    <property type="term" value="P:positive regulation of DNA-templated transcription"/>
    <property type="evidence" value="ECO:0007669"/>
    <property type="project" value="TreeGrafter"/>
</dbReference>
<dbReference type="PANTHER" id="PTHR22666:SF3">
    <property type="entry name" value="MYB_SANT-LIKE DNA-BINDING DOMAIN-CONTAINING PROTEIN 1"/>
    <property type="match status" value="1"/>
</dbReference>
<evidence type="ECO:0000256" key="1">
    <source>
        <dbReference type="SAM" id="Coils"/>
    </source>
</evidence>
<dbReference type="Proteomes" id="UP000663874">
    <property type="component" value="Unassembled WGS sequence"/>
</dbReference>
<dbReference type="GO" id="GO:0016604">
    <property type="term" value="C:nuclear body"/>
    <property type="evidence" value="ECO:0007669"/>
    <property type="project" value="TreeGrafter"/>
</dbReference>
<dbReference type="Gene3D" id="1.10.10.60">
    <property type="entry name" value="Homeodomain-like"/>
    <property type="match status" value="1"/>
</dbReference>
<feature type="non-terminal residue" evidence="4">
    <location>
        <position position="1"/>
    </location>
</feature>
<feature type="region of interest" description="Disordered" evidence="2">
    <location>
        <begin position="283"/>
        <end position="323"/>
    </location>
</feature>